<gene>
    <name evidence="2" type="ORF">TSOC_010070</name>
</gene>
<dbReference type="AlphaFoldDB" id="A0A2J7ZU97"/>
<feature type="compositionally biased region" description="Low complexity" evidence="1">
    <location>
        <begin position="210"/>
        <end position="228"/>
    </location>
</feature>
<feature type="compositionally biased region" description="Low complexity" evidence="1">
    <location>
        <begin position="147"/>
        <end position="158"/>
    </location>
</feature>
<feature type="compositionally biased region" description="Low complexity" evidence="1">
    <location>
        <begin position="79"/>
        <end position="94"/>
    </location>
</feature>
<sequence length="420" mass="41031">MKVMRTRPYTPHASISSSLYEICAAIKERASRPGPKPATPLYSSRANAAGPLPMGGGGTPMLSRRNSFTGERTPAEGALSQLAPLPRRSPSPGLLQPPPGSSHSLRAASPGGRPPMLPNSRYTPSPSPSGAAAAVAAAAPPPGSSGGPPQLSLSRPGSTASPAPLGRPRLSRAGSDDGSLVGSFASYGSLLTPAASRPGTGQGPPPPPAAAAAGPGPGRLSRSRSLSSQLAAVPAEPLDEALSLPPPEDALDVAMRRGLGSRLASVSGPGQQGPGAAASPYPYPAPGPGPGALRAPSTASSTVSMPGSPGSVLSYVPMHIPRSPVLAGLGGGRLSRAGSAASSASQRSTAMLITPGPGVGGLGAVGGGVRASDAGSMQMGGIRASDAGSVQMGGIRASDAGSVQMGGIRASDAGSMQLKR</sequence>
<evidence type="ECO:0000256" key="1">
    <source>
        <dbReference type="SAM" id="MobiDB-lite"/>
    </source>
</evidence>
<comment type="caution">
    <text evidence="2">The sequence shown here is derived from an EMBL/GenBank/DDBJ whole genome shotgun (WGS) entry which is preliminary data.</text>
</comment>
<dbReference type="EMBL" id="PGGS01000456">
    <property type="protein sequence ID" value="PNH03842.1"/>
    <property type="molecule type" value="Genomic_DNA"/>
</dbReference>
<proteinExistence type="predicted"/>
<evidence type="ECO:0000313" key="3">
    <source>
        <dbReference type="Proteomes" id="UP000236333"/>
    </source>
</evidence>
<organism evidence="2 3">
    <name type="scientific">Tetrabaena socialis</name>
    <dbReference type="NCBI Taxonomy" id="47790"/>
    <lineage>
        <taxon>Eukaryota</taxon>
        <taxon>Viridiplantae</taxon>
        <taxon>Chlorophyta</taxon>
        <taxon>core chlorophytes</taxon>
        <taxon>Chlorophyceae</taxon>
        <taxon>CS clade</taxon>
        <taxon>Chlamydomonadales</taxon>
        <taxon>Tetrabaenaceae</taxon>
        <taxon>Tetrabaena</taxon>
    </lineage>
</organism>
<feature type="compositionally biased region" description="Low complexity" evidence="1">
    <location>
        <begin position="128"/>
        <end position="138"/>
    </location>
</feature>
<name>A0A2J7ZU97_9CHLO</name>
<dbReference type="Proteomes" id="UP000236333">
    <property type="component" value="Unassembled WGS sequence"/>
</dbReference>
<accession>A0A2J7ZU97</accession>
<evidence type="ECO:0000313" key="2">
    <source>
        <dbReference type="EMBL" id="PNH03842.1"/>
    </source>
</evidence>
<reference evidence="2 3" key="1">
    <citation type="journal article" date="2017" name="Mol. Biol. Evol.">
        <title>The 4-celled Tetrabaena socialis nuclear genome reveals the essential components for genetic control of cell number at the origin of multicellularity in the volvocine lineage.</title>
        <authorList>
            <person name="Featherston J."/>
            <person name="Arakaki Y."/>
            <person name="Hanschen E.R."/>
            <person name="Ferris P.J."/>
            <person name="Michod R.E."/>
            <person name="Olson B.J.S.C."/>
            <person name="Nozaki H."/>
            <person name="Durand P.M."/>
        </authorList>
    </citation>
    <scope>NUCLEOTIDE SEQUENCE [LARGE SCALE GENOMIC DNA]</scope>
    <source>
        <strain evidence="2 3">NIES-571</strain>
    </source>
</reference>
<protein>
    <submittedName>
        <fullName evidence="2">Uncharacterized protein</fullName>
    </submittedName>
</protein>
<keyword evidence="3" id="KW-1185">Reference proteome</keyword>
<feature type="region of interest" description="Disordered" evidence="1">
    <location>
        <begin position="30"/>
        <end position="307"/>
    </location>
</feature>